<dbReference type="EMBL" id="FOSZ01000012">
    <property type="protein sequence ID" value="SFL39571.1"/>
    <property type="molecule type" value="Genomic_DNA"/>
</dbReference>
<dbReference type="STRING" id="1280847.SAMN04488036_11225"/>
<dbReference type="AlphaFoldDB" id="A0A1I4HDH3"/>
<gene>
    <name evidence="2" type="ORF">SAMN04488036_11225</name>
</gene>
<proteinExistence type="predicted"/>
<dbReference type="Proteomes" id="UP000198851">
    <property type="component" value="Unassembled WGS sequence"/>
</dbReference>
<protein>
    <recommendedName>
        <fullName evidence="4">Helix-turn-helix domain-containing protein</fullName>
    </recommendedName>
</protein>
<accession>A0A1I4HDH3</accession>
<feature type="region of interest" description="Disordered" evidence="1">
    <location>
        <begin position="127"/>
        <end position="150"/>
    </location>
</feature>
<sequence>MASKPYKNNKKGTGRHVQLPEYLQATEAWATMPPGPRALYIELKRRYNGRNNGRIVLSYREAAIALNCHRNTAGVWFADLERRGFIAMTQAPYLGPSGVGQASVWALQELPTTDGKPATKEFAKWRETKKPRTMTVPPRHNDCAISPETASGSARPVLKIVPDT</sequence>
<keyword evidence="3" id="KW-1185">Reference proteome</keyword>
<evidence type="ECO:0008006" key="4">
    <source>
        <dbReference type="Google" id="ProtNLM"/>
    </source>
</evidence>
<evidence type="ECO:0000256" key="1">
    <source>
        <dbReference type="SAM" id="MobiDB-lite"/>
    </source>
</evidence>
<organism evidence="2 3">
    <name type="scientific">Shimia haliotis</name>
    <dbReference type="NCBI Taxonomy" id="1280847"/>
    <lineage>
        <taxon>Bacteria</taxon>
        <taxon>Pseudomonadati</taxon>
        <taxon>Pseudomonadota</taxon>
        <taxon>Alphaproteobacteria</taxon>
        <taxon>Rhodobacterales</taxon>
        <taxon>Roseobacteraceae</taxon>
    </lineage>
</organism>
<reference evidence="3" key="1">
    <citation type="submission" date="2016-10" db="EMBL/GenBank/DDBJ databases">
        <authorList>
            <person name="Varghese N."/>
            <person name="Submissions S."/>
        </authorList>
    </citation>
    <scope>NUCLEOTIDE SEQUENCE [LARGE SCALE GENOMIC DNA]</scope>
    <source>
        <strain evidence="3">DSM 28453</strain>
    </source>
</reference>
<dbReference type="OrthoDB" id="6058756at2"/>
<name>A0A1I4HDH3_9RHOB</name>
<evidence type="ECO:0000313" key="3">
    <source>
        <dbReference type="Proteomes" id="UP000198851"/>
    </source>
</evidence>
<evidence type="ECO:0000313" key="2">
    <source>
        <dbReference type="EMBL" id="SFL39571.1"/>
    </source>
</evidence>